<keyword evidence="1" id="KW-0732">Signal</keyword>
<dbReference type="InterPro" id="IPR012674">
    <property type="entry name" value="Calycin"/>
</dbReference>
<proteinExistence type="evidence at transcript level"/>
<dbReference type="AlphaFoldDB" id="A0A0C9R6L7"/>
<accession>A0A0C9R6L7</accession>
<evidence type="ECO:0000313" key="2">
    <source>
        <dbReference type="EMBL" id="JAG92590.1"/>
    </source>
</evidence>
<name>A0A0C9R6L7_AMBAM</name>
<feature type="chain" id="PRO_5002218714" evidence="1">
    <location>
        <begin position="20"/>
        <end position="232"/>
    </location>
</feature>
<protein>
    <submittedName>
        <fullName evidence="2">Putative lipocalin-2 1</fullName>
    </submittedName>
</protein>
<feature type="signal peptide" evidence="1">
    <location>
        <begin position="1"/>
        <end position="19"/>
    </location>
</feature>
<organism evidence="2">
    <name type="scientific">Amblyomma americanum</name>
    <name type="common">Lone star tick</name>
    <dbReference type="NCBI Taxonomy" id="6943"/>
    <lineage>
        <taxon>Eukaryota</taxon>
        <taxon>Metazoa</taxon>
        <taxon>Ecdysozoa</taxon>
        <taxon>Arthropoda</taxon>
        <taxon>Chelicerata</taxon>
        <taxon>Arachnida</taxon>
        <taxon>Acari</taxon>
        <taxon>Parasitiformes</taxon>
        <taxon>Ixodida</taxon>
        <taxon>Ixodoidea</taxon>
        <taxon>Ixodidae</taxon>
        <taxon>Amblyomminae</taxon>
        <taxon>Amblyomma</taxon>
    </lineage>
</organism>
<dbReference type="Gene3D" id="2.40.128.20">
    <property type="match status" value="1"/>
</dbReference>
<reference evidence="2" key="1">
    <citation type="journal article" date="2015" name="PLoS ONE">
        <title>An Insight into the Sialome of the Lone Star Tick, Amblyomma americanum, with a Glimpse on Its Time Dependent Gene Expression.</title>
        <authorList>
            <person name="Karim S."/>
            <person name="Ribeiro J.M."/>
        </authorList>
    </citation>
    <scope>NUCLEOTIDE SEQUENCE</scope>
    <source>
        <tissue evidence="2">Salivary gland</tissue>
    </source>
</reference>
<sequence>MGFLTATAVAITRIFLVCAEVEFRGASRMAIYEDYFEYQNISKALDTSDVYWLYSSNFDMKKSDKDCVYFKFQNVSEHGINFYSGYKKNNESGRVDYTGIFYSLPMVAKNNSVVDRNTSNAVYVNSQSGLTSSQARNFSLIFSHNRKCLIFLVLTKPILKQKMPANLDTYENRCIILLRDSEARIGINATTSTKNVCQNVFYNACIKYNKDIFRKLFSNTCSSPEIKELPAC</sequence>
<evidence type="ECO:0000256" key="1">
    <source>
        <dbReference type="SAM" id="SignalP"/>
    </source>
</evidence>
<dbReference type="EMBL" id="GBZX01000150">
    <property type="protein sequence ID" value="JAG92590.1"/>
    <property type="molecule type" value="mRNA"/>
</dbReference>